<reference evidence="2 3" key="1">
    <citation type="submission" date="2020-04" db="EMBL/GenBank/DDBJ databases">
        <title>Draft genome of Leeia sp. IMCC25680.</title>
        <authorList>
            <person name="Song J."/>
            <person name="Cho J.-C."/>
        </authorList>
    </citation>
    <scope>NUCLEOTIDE SEQUENCE [LARGE SCALE GENOMIC DNA]</scope>
    <source>
        <strain evidence="2 3">IMCC25680</strain>
    </source>
</reference>
<dbReference type="EMBL" id="JABAIM010000002">
    <property type="protein sequence ID" value="NLR75405.1"/>
    <property type="molecule type" value="Genomic_DNA"/>
</dbReference>
<proteinExistence type="predicted"/>
<dbReference type="Gene3D" id="1.10.260.40">
    <property type="entry name" value="lambda repressor-like DNA-binding domains"/>
    <property type="match status" value="1"/>
</dbReference>
<dbReference type="PANTHER" id="PTHR34475:SF1">
    <property type="entry name" value="CYTOSKELETON PROTEIN RODZ"/>
    <property type="match status" value="1"/>
</dbReference>
<dbReference type="GO" id="GO:0003677">
    <property type="term" value="F:DNA binding"/>
    <property type="evidence" value="ECO:0007669"/>
    <property type="project" value="InterPro"/>
</dbReference>
<dbReference type="PANTHER" id="PTHR34475">
    <property type="match status" value="1"/>
</dbReference>
<evidence type="ECO:0000313" key="2">
    <source>
        <dbReference type="EMBL" id="NLR75405.1"/>
    </source>
</evidence>
<dbReference type="InterPro" id="IPR010982">
    <property type="entry name" value="Lambda_DNA-bd_dom_sf"/>
</dbReference>
<name>A0A847S972_9NEIS</name>
<dbReference type="Pfam" id="PF13464">
    <property type="entry name" value="RodZ_C"/>
    <property type="match status" value="1"/>
</dbReference>
<evidence type="ECO:0000313" key="3">
    <source>
        <dbReference type="Proteomes" id="UP000587991"/>
    </source>
</evidence>
<dbReference type="Proteomes" id="UP000587991">
    <property type="component" value="Unassembled WGS sequence"/>
</dbReference>
<dbReference type="Pfam" id="PF13413">
    <property type="entry name" value="HTH_25"/>
    <property type="match status" value="1"/>
</dbReference>
<dbReference type="CDD" id="cd00093">
    <property type="entry name" value="HTH_XRE"/>
    <property type="match status" value="1"/>
</dbReference>
<dbReference type="RefSeq" id="WP_168877077.1">
    <property type="nucleotide sequence ID" value="NZ_JABAIM010000002.1"/>
</dbReference>
<feature type="domain" description="HTH cro/C1-type" evidence="1">
    <location>
        <begin position="21"/>
        <end position="81"/>
    </location>
</feature>
<dbReference type="SUPFAM" id="SSF47413">
    <property type="entry name" value="lambda repressor-like DNA-binding domains"/>
    <property type="match status" value="1"/>
</dbReference>
<dbReference type="InterPro" id="IPR001387">
    <property type="entry name" value="Cro/C1-type_HTH"/>
</dbReference>
<dbReference type="InterPro" id="IPR025194">
    <property type="entry name" value="RodZ-like_C"/>
</dbReference>
<gene>
    <name evidence="2" type="ORF">HF682_09560</name>
</gene>
<dbReference type="SMART" id="SM00530">
    <property type="entry name" value="HTH_XRE"/>
    <property type="match status" value="1"/>
</dbReference>
<keyword evidence="3" id="KW-1185">Reference proteome</keyword>
<protein>
    <submittedName>
        <fullName evidence="2">DUF4115 domain-containing protein</fullName>
    </submittedName>
</protein>
<comment type="caution">
    <text evidence="2">The sequence shown here is derived from an EMBL/GenBank/DDBJ whole genome shotgun (WGS) entry which is preliminary data.</text>
</comment>
<dbReference type="InterPro" id="IPR050400">
    <property type="entry name" value="Bact_Cytoskel_RodZ"/>
</dbReference>
<dbReference type="PROSITE" id="PS50943">
    <property type="entry name" value="HTH_CROC1"/>
    <property type="match status" value="1"/>
</dbReference>
<organism evidence="2 3">
    <name type="scientific">Leeia aquatica</name>
    <dbReference type="NCBI Taxonomy" id="2725557"/>
    <lineage>
        <taxon>Bacteria</taxon>
        <taxon>Pseudomonadati</taxon>
        <taxon>Pseudomonadota</taxon>
        <taxon>Betaproteobacteria</taxon>
        <taxon>Neisseriales</taxon>
        <taxon>Leeiaceae</taxon>
        <taxon>Leeia</taxon>
    </lineage>
</organism>
<evidence type="ECO:0000259" key="1">
    <source>
        <dbReference type="PROSITE" id="PS50943"/>
    </source>
</evidence>
<dbReference type="AlphaFoldDB" id="A0A847S972"/>
<sequence>MSEAIPEAGGIISPAALGQHLRQARESQGRSLEEVSQQLKFSVSQLRALEEGQLDGFSSPVILRGALKNYARLLDLDMDALMAQLDVLIPATVPRSSSPIRATPVEVRNRSRFPVGRALFTVLIAGGLGAAGWWGWQHQQQLQQWWASLRQPAASVSAASGVDLEVNLPAASEGEPLVGAAAPLDVSASGVSASAPLGGGKQLVLLTEEAAWIEVFDGKGGKLYSQLTPPHQTITLSGTPPLKLKVGNAGHVKLEYNGQPIDLQPYVQANVARLTLPQASSE</sequence>
<accession>A0A847S972</accession>